<dbReference type="PANTHER" id="PTHR33112">
    <property type="entry name" value="DOMAIN PROTEIN, PUTATIVE-RELATED"/>
    <property type="match status" value="1"/>
</dbReference>
<evidence type="ECO:0000313" key="3">
    <source>
        <dbReference type="Proteomes" id="UP001175000"/>
    </source>
</evidence>
<protein>
    <submittedName>
        <fullName evidence="2">Heterokaryon incompatibility protein-domain-containing protein</fullName>
    </submittedName>
</protein>
<evidence type="ECO:0000259" key="1">
    <source>
        <dbReference type="Pfam" id="PF06985"/>
    </source>
</evidence>
<proteinExistence type="predicted"/>
<dbReference type="InterPro" id="IPR010730">
    <property type="entry name" value="HET"/>
</dbReference>
<keyword evidence="3" id="KW-1185">Reference proteome</keyword>
<dbReference type="PANTHER" id="PTHR33112:SF10">
    <property type="entry name" value="TOL"/>
    <property type="match status" value="1"/>
</dbReference>
<accession>A0AA40C2C4</accession>
<evidence type="ECO:0000313" key="2">
    <source>
        <dbReference type="EMBL" id="KAK0622821.1"/>
    </source>
</evidence>
<feature type="domain" description="Heterokaryon incompatibility" evidence="1">
    <location>
        <begin position="92"/>
        <end position="241"/>
    </location>
</feature>
<dbReference type="EMBL" id="JAULSU010000003">
    <property type="protein sequence ID" value="KAK0622821.1"/>
    <property type="molecule type" value="Genomic_DNA"/>
</dbReference>
<feature type="non-terminal residue" evidence="2">
    <location>
        <position position="1"/>
    </location>
</feature>
<dbReference type="Proteomes" id="UP001175000">
    <property type="component" value="Unassembled WGS sequence"/>
</dbReference>
<sequence length="282" mass="32172">ITVKLTRSLPEFPSIPAGGLQTTFPDPPLSTSPLRFALLQTWLQSCDRDHPDCKHTTTTPQENLPIRLLELSKPDSLKLVSGQEVSSPRYIATLSHRWGDSDKTPSYRTTNNNIHSREEGSNFHVSDLPLTFQDAIKVSRGLSIYYLWIDSLCIIQDCKEDWAKESRRMEDVYAGAYCTIAATSATNSQEGFLGQDIDSKHLYVYNNDNPSQRAYVRVETANFDQEVDGAQLNQRGWVLQERLLSRRTIHFGSSEMYFECGYGRYGEDLNQMKRYETPNPVF</sequence>
<dbReference type="AlphaFoldDB" id="A0AA40C2C4"/>
<dbReference type="Pfam" id="PF06985">
    <property type="entry name" value="HET"/>
    <property type="match status" value="1"/>
</dbReference>
<gene>
    <name evidence="2" type="ORF">B0T14DRAFT_428603</name>
</gene>
<reference evidence="2" key="1">
    <citation type="submission" date="2023-06" db="EMBL/GenBank/DDBJ databases">
        <title>Genome-scale phylogeny and comparative genomics of the fungal order Sordariales.</title>
        <authorList>
            <consortium name="Lawrence Berkeley National Laboratory"/>
            <person name="Hensen N."/>
            <person name="Bonometti L."/>
            <person name="Westerberg I."/>
            <person name="Brannstrom I.O."/>
            <person name="Guillou S."/>
            <person name="Cros-Aarteil S."/>
            <person name="Calhoun S."/>
            <person name="Haridas S."/>
            <person name="Kuo A."/>
            <person name="Mondo S."/>
            <person name="Pangilinan J."/>
            <person name="Riley R."/>
            <person name="Labutti K."/>
            <person name="Andreopoulos B."/>
            <person name="Lipzen A."/>
            <person name="Chen C."/>
            <person name="Yanf M."/>
            <person name="Daum C."/>
            <person name="Ng V."/>
            <person name="Clum A."/>
            <person name="Steindorff A."/>
            <person name="Ohm R."/>
            <person name="Martin F."/>
            <person name="Silar P."/>
            <person name="Natvig D."/>
            <person name="Lalanne C."/>
            <person name="Gautier V."/>
            <person name="Ament-Velasquez S.L."/>
            <person name="Kruys A."/>
            <person name="Hutchinson M.I."/>
            <person name="Powell A.J."/>
            <person name="Barry K."/>
            <person name="Miller A.N."/>
            <person name="Grigoriev I.V."/>
            <person name="Debuchy R."/>
            <person name="Gladieux P."/>
            <person name="Thoren M.H."/>
            <person name="Johannesson H."/>
        </authorList>
    </citation>
    <scope>NUCLEOTIDE SEQUENCE</scope>
    <source>
        <strain evidence="2">CBS 606.72</strain>
    </source>
</reference>
<comment type="caution">
    <text evidence="2">The sequence shown here is derived from an EMBL/GenBank/DDBJ whole genome shotgun (WGS) entry which is preliminary data.</text>
</comment>
<name>A0AA40C2C4_9PEZI</name>
<organism evidence="2 3">
    <name type="scientific">Immersiella caudata</name>
    <dbReference type="NCBI Taxonomy" id="314043"/>
    <lineage>
        <taxon>Eukaryota</taxon>
        <taxon>Fungi</taxon>
        <taxon>Dikarya</taxon>
        <taxon>Ascomycota</taxon>
        <taxon>Pezizomycotina</taxon>
        <taxon>Sordariomycetes</taxon>
        <taxon>Sordariomycetidae</taxon>
        <taxon>Sordariales</taxon>
        <taxon>Lasiosphaeriaceae</taxon>
        <taxon>Immersiella</taxon>
    </lineage>
</organism>